<dbReference type="RefSeq" id="WP_364457147.1">
    <property type="nucleotide sequence ID" value="NZ_JBFARM010000010.1"/>
</dbReference>
<organism evidence="1 2">
    <name type="scientific">Nonomuraea bangladeshensis</name>
    <dbReference type="NCBI Taxonomy" id="404385"/>
    <lineage>
        <taxon>Bacteria</taxon>
        <taxon>Bacillati</taxon>
        <taxon>Actinomycetota</taxon>
        <taxon>Actinomycetes</taxon>
        <taxon>Streptosporangiales</taxon>
        <taxon>Streptosporangiaceae</taxon>
        <taxon>Nonomuraea</taxon>
    </lineage>
</organism>
<evidence type="ECO:0000313" key="2">
    <source>
        <dbReference type="Proteomes" id="UP001552427"/>
    </source>
</evidence>
<name>A0ABV3HCQ1_9ACTN</name>
<accession>A0ABV3HCQ1</accession>
<sequence>MKALSVLAVTAVVRRDAEVLLVRQRNAGDPAAVWDLPDGNEVRRRGRGVTILTWTMRPRTG</sequence>
<evidence type="ECO:0000313" key="1">
    <source>
        <dbReference type="EMBL" id="MEV4290292.1"/>
    </source>
</evidence>
<keyword evidence="2" id="KW-1185">Reference proteome</keyword>
<protein>
    <recommendedName>
        <fullName evidence="3">NUDIX hydrolase</fullName>
    </recommendedName>
</protein>
<proteinExistence type="predicted"/>
<reference evidence="1 2" key="1">
    <citation type="submission" date="2024-06" db="EMBL/GenBank/DDBJ databases">
        <title>The Natural Products Discovery Center: Release of the First 8490 Sequenced Strains for Exploring Actinobacteria Biosynthetic Diversity.</title>
        <authorList>
            <person name="Kalkreuter E."/>
            <person name="Kautsar S.A."/>
            <person name="Yang D."/>
            <person name="Bader C.D."/>
            <person name="Teijaro C.N."/>
            <person name="Fluegel L."/>
            <person name="Davis C.M."/>
            <person name="Simpson J.R."/>
            <person name="Lauterbach L."/>
            <person name="Steele A.D."/>
            <person name="Gui C."/>
            <person name="Meng S."/>
            <person name="Li G."/>
            <person name="Viehrig K."/>
            <person name="Ye F."/>
            <person name="Su P."/>
            <person name="Kiefer A.F."/>
            <person name="Nichols A."/>
            <person name="Cepeda A.J."/>
            <person name="Yan W."/>
            <person name="Fan B."/>
            <person name="Jiang Y."/>
            <person name="Adhikari A."/>
            <person name="Zheng C.-J."/>
            <person name="Schuster L."/>
            <person name="Cowan T.M."/>
            <person name="Smanski M.J."/>
            <person name="Chevrette M.G."/>
            <person name="De Carvalho L.P.S."/>
            <person name="Shen B."/>
        </authorList>
    </citation>
    <scope>NUCLEOTIDE SEQUENCE [LARGE SCALE GENOMIC DNA]</scope>
    <source>
        <strain evidence="1 2">NPDC049574</strain>
    </source>
</reference>
<dbReference type="EMBL" id="JBFARM010000010">
    <property type="protein sequence ID" value="MEV4290292.1"/>
    <property type="molecule type" value="Genomic_DNA"/>
</dbReference>
<dbReference type="Proteomes" id="UP001552427">
    <property type="component" value="Unassembled WGS sequence"/>
</dbReference>
<evidence type="ECO:0008006" key="3">
    <source>
        <dbReference type="Google" id="ProtNLM"/>
    </source>
</evidence>
<comment type="caution">
    <text evidence="1">The sequence shown here is derived from an EMBL/GenBank/DDBJ whole genome shotgun (WGS) entry which is preliminary data.</text>
</comment>
<gene>
    <name evidence="1" type="ORF">AB0K40_32695</name>
</gene>